<accession>A0A8J3BQR6</accession>
<name>A0A8J3BQR6_9ACTN</name>
<keyword evidence="2" id="KW-1185">Reference proteome</keyword>
<dbReference type="EMBL" id="BMQC01000008">
    <property type="protein sequence ID" value="GGK31452.1"/>
    <property type="molecule type" value="Genomic_DNA"/>
</dbReference>
<evidence type="ECO:0000313" key="2">
    <source>
        <dbReference type="Proteomes" id="UP000662200"/>
    </source>
</evidence>
<reference evidence="1" key="2">
    <citation type="submission" date="2020-09" db="EMBL/GenBank/DDBJ databases">
        <authorList>
            <person name="Sun Q."/>
            <person name="Ohkuma M."/>
        </authorList>
    </citation>
    <scope>NUCLEOTIDE SEQUENCE</scope>
    <source>
        <strain evidence="1">JCM 3091</strain>
    </source>
</reference>
<reference evidence="1" key="1">
    <citation type="journal article" date="2014" name="Int. J. Syst. Evol. Microbiol.">
        <title>Complete genome sequence of Corynebacterium casei LMG S-19264T (=DSM 44701T), isolated from a smear-ripened cheese.</title>
        <authorList>
            <consortium name="US DOE Joint Genome Institute (JGI-PGF)"/>
            <person name="Walter F."/>
            <person name="Albersmeier A."/>
            <person name="Kalinowski J."/>
            <person name="Ruckert C."/>
        </authorList>
    </citation>
    <scope>NUCLEOTIDE SEQUENCE</scope>
    <source>
        <strain evidence="1">JCM 3091</strain>
    </source>
</reference>
<dbReference type="AlphaFoldDB" id="A0A8J3BQR6"/>
<dbReference type="Proteomes" id="UP000662200">
    <property type="component" value="Unassembled WGS sequence"/>
</dbReference>
<proteinExistence type="predicted"/>
<dbReference type="RefSeq" id="WP_189114491.1">
    <property type="nucleotide sequence ID" value="NZ_BMQC01000008.1"/>
</dbReference>
<sequence>MRNRYPEPAAGLGAYLQAFLDHHGYQIDHDEMWIQIGQQPHSVLEIWSQLGAYAAADYQLALLHQPVAFLRGEVGDTNTDFTDIGGYITSLDACNNAHTQYAQARVQTAMRIHHCLHQLHNYGALHRNFTDWDDVTLSPHRQPDHTVTVQTPASNSPGGGWPLVRITDTQLRSLVAATAGTAPSPANPVIRQDGETFVETIACPHRGNLDQLLIPVITSDGDCSYLLRDHRWQPTTTTSQDQQPD</sequence>
<organism evidence="1 2">
    <name type="scientific">Pilimelia terevasa</name>
    <dbReference type="NCBI Taxonomy" id="53372"/>
    <lineage>
        <taxon>Bacteria</taxon>
        <taxon>Bacillati</taxon>
        <taxon>Actinomycetota</taxon>
        <taxon>Actinomycetes</taxon>
        <taxon>Micromonosporales</taxon>
        <taxon>Micromonosporaceae</taxon>
        <taxon>Pilimelia</taxon>
    </lineage>
</organism>
<evidence type="ECO:0000313" key="1">
    <source>
        <dbReference type="EMBL" id="GGK31452.1"/>
    </source>
</evidence>
<gene>
    <name evidence="1" type="ORF">GCM10010124_25280</name>
</gene>
<comment type="caution">
    <text evidence="1">The sequence shown here is derived from an EMBL/GenBank/DDBJ whole genome shotgun (WGS) entry which is preliminary data.</text>
</comment>
<protein>
    <submittedName>
        <fullName evidence="1">Uncharacterized protein</fullName>
    </submittedName>
</protein>